<evidence type="ECO:0000256" key="1">
    <source>
        <dbReference type="SAM" id="MobiDB-lite"/>
    </source>
</evidence>
<evidence type="ECO:0000313" key="2">
    <source>
        <dbReference type="EMBL" id="GBO35268.1"/>
    </source>
</evidence>
<accession>A0A4Y2WF89</accession>
<feature type="region of interest" description="Disordered" evidence="1">
    <location>
        <begin position="88"/>
        <end position="119"/>
    </location>
</feature>
<gene>
    <name evidence="2" type="ORF">AVEN_247508_1</name>
</gene>
<dbReference type="AlphaFoldDB" id="A0A4Y2WF89"/>
<name>A0A4Y2WF89_ARAVE</name>
<sequence length="119" mass="13140">MSASFAHCELSVIFIFRSYPLNKLRISYVTVIYDTVAPLKQGSFGRKPHELDSSNLGGHLPPHLLLLASLKTHGNGLRFAKIIGHHLPRLSPKQSQNLTSPQKKPTASDRPSSLLKGNF</sequence>
<proteinExistence type="predicted"/>
<feature type="compositionally biased region" description="Polar residues" evidence="1">
    <location>
        <begin position="92"/>
        <end position="111"/>
    </location>
</feature>
<dbReference type="EMBL" id="BGPR01059228">
    <property type="protein sequence ID" value="GBO35268.1"/>
    <property type="molecule type" value="Genomic_DNA"/>
</dbReference>
<comment type="caution">
    <text evidence="2">The sequence shown here is derived from an EMBL/GenBank/DDBJ whole genome shotgun (WGS) entry which is preliminary data.</text>
</comment>
<evidence type="ECO:0000313" key="3">
    <source>
        <dbReference type="Proteomes" id="UP000499080"/>
    </source>
</evidence>
<keyword evidence="3" id="KW-1185">Reference proteome</keyword>
<reference evidence="2 3" key="1">
    <citation type="journal article" date="2019" name="Sci. Rep.">
        <title>Orb-weaving spider Araneus ventricosus genome elucidates the spidroin gene catalogue.</title>
        <authorList>
            <person name="Kono N."/>
            <person name="Nakamura H."/>
            <person name="Ohtoshi R."/>
            <person name="Moran D.A.P."/>
            <person name="Shinohara A."/>
            <person name="Yoshida Y."/>
            <person name="Fujiwara M."/>
            <person name="Mori M."/>
            <person name="Tomita M."/>
            <person name="Arakawa K."/>
        </authorList>
    </citation>
    <scope>NUCLEOTIDE SEQUENCE [LARGE SCALE GENOMIC DNA]</scope>
</reference>
<protein>
    <submittedName>
        <fullName evidence="2">Uncharacterized protein</fullName>
    </submittedName>
</protein>
<dbReference type="Proteomes" id="UP000499080">
    <property type="component" value="Unassembled WGS sequence"/>
</dbReference>
<organism evidence="2 3">
    <name type="scientific">Araneus ventricosus</name>
    <name type="common">Orbweaver spider</name>
    <name type="synonym">Epeira ventricosa</name>
    <dbReference type="NCBI Taxonomy" id="182803"/>
    <lineage>
        <taxon>Eukaryota</taxon>
        <taxon>Metazoa</taxon>
        <taxon>Ecdysozoa</taxon>
        <taxon>Arthropoda</taxon>
        <taxon>Chelicerata</taxon>
        <taxon>Arachnida</taxon>
        <taxon>Araneae</taxon>
        <taxon>Araneomorphae</taxon>
        <taxon>Entelegynae</taxon>
        <taxon>Araneoidea</taxon>
        <taxon>Araneidae</taxon>
        <taxon>Araneus</taxon>
    </lineage>
</organism>